<proteinExistence type="predicted"/>
<organism evidence="1 2">
    <name type="scientific">SAR86 cluster bacterium</name>
    <dbReference type="NCBI Taxonomy" id="2030880"/>
    <lineage>
        <taxon>Bacteria</taxon>
        <taxon>Pseudomonadati</taxon>
        <taxon>Pseudomonadota</taxon>
        <taxon>Gammaproteobacteria</taxon>
        <taxon>SAR86 cluster</taxon>
    </lineage>
</organism>
<dbReference type="AlphaFoldDB" id="A0A972VVL6"/>
<name>A0A972VVL6_9GAMM</name>
<sequence length="230" mass="27067">MKVWQLRQYEDYDPDVELGTRNMKMALRRLRKFARTSADLELDLDDTIRSTANNGGFLQIKEVPERRNSVKVLLLLDVGGSMDEHIECCAQLFSAARSEFKYLEYYYFHNFIYESLWTSNSRRQEERVNTHDLLRKYAADYKIIIVSDASMAREEITQKGGSVEHFNGEPGEVWLDRLQQHFRKVVWLNPVNPLQWQDSYSITMIQRLMAAQMYHLSVTGIEQGMKTLIR</sequence>
<comment type="caution">
    <text evidence="1">The sequence shown here is derived from an EMBL/GenBank/DDBJ whole genome shotgun (WGS) entry which is preliminary data.</text>
</comment>
<dbReference type="EMBL" id="JABMOJ010000257">
    <property type="protein sequence ID" value="NQV65074.1"/>
    <property type="molecule type" value="Genomic_DNA"/>
</dbReference>
<gene>
    <name evidence="1" type="ORF">HQ497_06905</name>
</gene>
<dbReference type="InterPro" id="IPR008912">
    <property type="entry name" value="Uncharacterised_CoxE"/>
</dbReference>
<dbReference type="Pfam" id="PF05762">
    <property type="entry name" value="VWA_CoxE"/>
    <property type="match status" value="1"/>
</dbReference>
<dbReference type="Proteomes" id="UP000754644">
    <property type="component" value="Unassembled WGS sequence"/>
</dbReference>
<evidence type="ECO:0000313" key="2">
    <source>
        <dbReference type="Proteomes" id="UP000754644"/>
    </source>
</evidence>
<protein>
    <submittedName>
        <fullName evidence="1">VWA domain-containing protein</fullName>
    </submittedName>
</protein>
<dbReference type="PANTHER" id="PTHR39338:SF7">
    <property type="entry name" value="BLL6692 PROTEIN"/>
    <property type="match status" value="1"/>
</dbReference>
<dbReference type="PANTHER" id="PTHR39338">
    <property type="entry name" value="BLL5662 PROTEIN-RELATED"/>
    <property type="match status" value="1"/>
</dbReference>
<accession>A0A972VVL6</accession>
<evidence type="ECO:0000313" key="1">
    <source>
        <dbReference type="EMBL" id="NQV65074.1"/>
    </source>
</evidence>
<reference evidence="1" key="1">
    <citation type="submission" date="2020-05" db="EMBL/GenBank/DDBJ databases">
        <title>Sulfur intermediates as new biogeochemical hubs in an aquatic model microbial ecosystem.</title>
        <authorList>
            <person name="Vigneron A."/>
        </authorList>
    </citation>
    <scope>NUCLEOTIDE SEQUENCE</scope>
    <source>
        <strain evidence="1">Bin.250</strain>
    </source>
</reference>